<evidence type="ECO:0000256" key="3">
    <source>
        <dbReference type="SAM" id="Phobius"/>
    </source>
</evidence>
<keyword evidence="1" id="KW-0175">Coiled coil</keyword>
<feature type="region of interest" description="Disordered" evidence="2">
    <location>
        <begin position="4807"/>
        <end position="4910"/>
    </location>
</feature>
<feature type="coiled-coil region" evidence="1">
    <location>
        <begin position="4244"/>
        <end position="4271"/>
    </location>
</feature>
<dbReference type="InterPro" id="IPR009030">
    <property type="entry name" value="Growth_fac_rcpt_cys_sf"/>
</dbReference>
<reference evidence="4" key="1">
    <citation type="submission" date="2022-03" db="EMBL/GenBank/DDBJ databases">
        <authorList>
            <person name="Martin C."/>
        </authorList>
    </citation>
    <scope>NUCLEOTIDE SEQUENCE</scope>
</reference>
<dbReference type="GO" id="GO:0005576">
    <property type="term" value="C:extracellular region"/>
    <property type="evidence" value="ECO:0007669"/>
    <property type="project" value="InterPro"/>
</dbReference>
<keyword evidence="3" id="KW-1133">Transmembrane helix</keyword>
<dbReference type="EMBL" id="CAIIXF020000007">
    <property type="protein sequence ID" value="CAH1789582.1"/>
    <property type="molecule type" value="Genomic_DNA"/>
</dbReference>
<dbReference type="Proteomes" id="UP000749559">
    <property type="component" value="Unassembled WGS sequence"/>
</dbReference>
<keyword evidence="5" id="KW-1185">Reference proteome</keyword>
<feature type="compositionally biased region" description="Basic and acidic residues" evidence="2">
    <location>
        <begin position="4807"/>
        <end position="4846"/>
    </location>
</feature>
<gene>
    <name evidence="4" type="ORF">OFUS_LOCUS14914</name>
</gene>
<evidence type="ECO:0000313" key="5">
    <source>
        <dbReference type="Proteomes" id="UP000749559"/>
    </source>
</evidence>
<sequence>MSAPTGDCDAGFYCPGGNSVATPIDTPCVIGLHCPPGSPSPVPCDPGTYTNLTQASVCLECPAGFYCVPEEVVAGNSSAGHRLCPRGFYCPAGTGANWTACPAGTFSNTLGLEDVSQCLQCTGGKYCDGTNRTTVSGDCDPGYYCTSGVDTPTPDGVVNTGTGDICPVGHFCPGATVLPEGCAAGTYQDLTTQPLCKTCEPGYYCVANSTTYTTQPCPAGHYCPAGTEYDKQFKCPQGTFNNMTGAYCPQGSSAPRTCDPGQYCDVDAMATPRGPCAAGYYCTNGSMTATPTGLGGDECSAGHYCVEGSYMEAPCPPGTYLPSTRAENITYCIPCTAGSYCNDSGLSMPEGLCDPGFFCPEGQTVPHPNAYPCSPGYYCETGSPMETICPSGTYQDEAQQSTCKWCLPGYYCDNSASPVVNVTLYVCPEGHYCPNATTSATQFPCPAGTFNNDTGLSDSNQCLPCLGGYYCAGGGIVYPTTPCSAGYYCRQGAESATPTQDSNAHECPVGYYCPEQTAEPIACPAGTFSNNTRLQNVTDCTQCTQGWYCDNIALTEPTAECHAGYFCIEGASTAEREVCPSGKYCPIGTHSPYRCPAGTYSNNTHLEADSDCTNCTAGWYCQQTGLTAPEDQCQQGYYCPEGSATPNPIVCPLGLHCPTGSAVPQDCAPGYYTNTTGAWTCDICPDGFYCVPENVTAGEPATGYHDCPAGYYCPSGTYLNWQPCPKGTYSDQTNLYRVEQCRDCDGGYYCNIEAATNVTSFCAAGHYCESGVDRSNPDNAQVNSTYPANCPLLGGHTGYGDVCPRGNKCPLGSALPEGCPPGTYQDQEGQSVCITCPEGHYCTANSTDYSDKPCPSGYYCPEGTTRADEFPCQAGSFNPFTMQTNETACKPCTPGYYCLTSSLSAPTNNCSAGWYCSGGATQPMPTNPSEGGKCMPGEYCPDTSEAPIPCTEGMYCPNEKMAAPMADCTQGYYCTLGATHHSPTDNITGNVCPTGHYCPTGSKAGIACPIGYYLDTEMNSQPTDCKICTKGKYCASEGLTNPTGDCQQGYYCPEGQDTATPSNYTCPEGSFCVNGSGDPAPCPSGTYQDTPGQWTCKTCPAGFYCNATYGPVVFYTSYICPEGYYCPLGTGYAEENPCPRGTFNNRTGLQAESECTPCVGGMACDVQGLSDPIRPCAQGYFCRQGANMTTPNLGANADDCPPGSYCPEGSDFPTPCPEGTYSNAYNLHAEIQCLNCTGGYYCNETGLTVVTGPCLPGYYCPVGSKRADEVPCTEGYYCELATLDPAPCPNGTYSNITLLSDISQCTDCTPGYYCNGLGLVEVSGPCKAGYYCPLGSSLETEIICPEGQHCPQGSATPKDCPPGSYTDSQGESSCIECPEGYYCIPENVIPGDPSSVMVSCPEGFYCPNGTSYDWQSCPSGTYSNVRGLAEAVQCTPCDAGWYCQGNNLTSPTGQCDSGFWCLSGADRANPYMVNGSQCPTNTVHPIIGGICPPGAECIVGTSTPVACLAGYYQDLTTQNDCKDCPAGYWCYANTTDYTPNVCPAGYYCELNTPDPLYTPCPNGTFNNVTGRPSLADCLPCSPGMYCHGPGNAYPTGECAEGWYCTNGSADAMTTSDGGECQPGTYCPQGSYEPIPCTAGSFCNISGLALPVALCDPGYYCPIGSVLPTEVDCPVGHFCPQGSDIPEPCRNGTYGPGTRLTSQADCTPCDAGSYCNETGASSVSGDCDPGYYCPPGQTSPTPFDYPCTAGHFCLTKSPLPTICPSGTYQNELGKYDCKTCPEGYFCDNSFGPVTDLSNSSCPTGHYCLSGTTFSTQYPCPPSTFNNLTRKVSADQCMDCPPKYYCLGGLGEPHGFCAPGYYCNGSQSQVNPPDFICPIGNYCPEGSDRPTPCPEGTMSNGLGNTNFSDCDPCKPGRYCTPLSSQNGISLPCSAGFICLIGSNVPNPTDTVKGYICPVGHKCLEGAVVETPCDKGTYQPQTGQGACLSCPAGTTCPDQGMNETVICPPGFYCPNGTYTNGMPCPLGTFNQHTGLSVQEDCQLCPSGQFCDETGLVAPAGNCSAGYLCIEGAVHPGPNDGVNGLCPIGHYCEEGTLNATACPMGYMNPNVGGESVADCMPCLPGQFCGETGLSSPSGLCRERYYCPDSEPTQVSKPTSFACPAGYYCPNGTGLPIACEPGTYQPNQGSIDCLPCPARYYCLKNSSTPEICPRYSYCPNGTVTPILCPDGTYTENSTVGLSDASQCEQCPAGKYCVDGTATGDCQAGHWCKKGNAIPNPYGNDTNEGELCPYGFYCEAGCISPRACPPGRVINKVGATGPHECTICPPGRICPENATISEPCLPGYYCPGAGVITACPRRTYNEMSGGMNLTDCLPCPAGYFCDWEAMANYSISPCPPGWYCTEATDAPDPCPPGTYRGEEAAGSIAECHTCPAGYYCPETNATLEGTQCDEGYFCPPGSQNQTICQAGYYCNRSMTQEPCLCGYYCPEASSSPQPCPPGHYCGGEDSSSVCDNSVIGAIEPIKCPLGHREMDGSPRWSFGDTCEICRSGYYGNHPERAECRPCRAGVVCKEGAITDQPMGNDTQASFEYTHSYPCPHGYYCPENSSFPTPCPEGTFNPSEYKGSVQDCLPCGVDHFNHLYAQTGCFPCGGEAKQPDIGQPTCLCTGAGRDFQHSDRQCPCKAGYNILQGRETDCVKDVYDICLEGTTRTQSGLCYDDDQWRTHCTENVCGGADAYIGFDALLGLCKCKVDDLELICDLECRIAQRMRIKLVCPQRPEPSYIVVSNSDNSHRYEIPSLNLRSCINYRNAISDDQCDGRENTEIPIHFTVMEPAGFVGVYDPNPASIQQILEDNSKGNFTGNYSGGEVGANRRRLLTTTNLPAGTFTGIQNPTVCLKYGETMFFYVSNDNYPVYDRDNLYNTNQAFDYGGFRELAEAQSQISTATTLFSYRFNDPGVYSFHHSTDTNKKMYVRVMAEFAQCAEDGPFFPTTPRSVIQNGMSIDQDILKAPDWALILILLGAALMCMVILVIALILFRKYGWMKTSYIFPRYRRLAEKYNFDDYASKGSTVHPVKKYHRNLEALEHVAGGGGTSDPNAVNAILDAQGVEVKGDEFWDYDAQVDLEAFNAATMYDTLAKQSRDITQNLGKQKDEAKSMYQKVNHQTESLKGLWAAKLNLKGRASMATQEDIAKYEVKLEELEIELERRKELGTRFEAILQRQQNLIEDDELDREKHQVNYEAALREGQRQLNEHSERLQRGQILKDGELDTQQHARLCGRVGHLIQRMSNEINEECQRLGAWGVLGQGTGGTLVFNNSSDPIERDQLLGPDQSILAPDVVHLNPVTGLIEPNAGATMMLGNGSLIMVPPGCFVHPQTGKVLPINGNVAYDPVTSRLVFTTDSATGEACRSDDPLIPYVPYPVNPTTSLPVVTKIKPLERKSDMKYCAPVPDPITGLHCPIVGATIDPSNGAVLPVAGTHTDPITGLPIPIEIGSLMIDPVSEQPVPILGVTLDAHSGDVVPVGGTRSGSHSDIPIVPGDTFVEPLSGKVVRVNTGFLNNNEVVPSAGGYMALLEANVLACEARVTDALREYKDAINSVHNKDEGTSLNTRHEQNVLDTALRELSKARTRMKTYWIRSGQDLQRRRERANILSATGGSPGMYEFTLTGQLLPVLIGTTMVDPDGSGQDVAILGAEKDRFSGKIRPLGGTTEDPEGRGLVPIMLGEMAVDPVTGDLSPITGVRVSNETQTVVPVTLASGGHKKKKAPLGATAMLEEEVVARRSYWRRQRQREDELTEKEFLLSLKLITDLEGITSNMVEKALNDILEKSAELGEASKRETTRKSDSEQEFASVFPPEVVSVLTYGDMPEREHEEAHQTAHKKFVEVIRKFFNKLQAEEEKYKDRLSELEGAMNPDAEHVVKQRYMQAKQRLQGELQDQIMGRVEALDEEHSGLEYCRQRSELLCLEAKVVLMRSSVLAGDYDAKVPGVYGECDLSSSSSESELIPLLKQLIEMLSTGGPFVLSTELLQVLQGRPGVNVAQIQQQMEAAQATGGLTPAPGGFTGQVTQVGVNPMAQGPNVITTVPLQRSADGGTTKTDYTIIDQNALKAPTENESESDIKERQKQLLDKQTFEAAKLENSLKDNEIQSINGLVQDYEKRKDETIKSTQEELKKKLSEAQTQEEKERLLMEYAHQLQRSNDKLDAEKQRQMANLRKKLLDERRQKKKELHRNHITEAKSLGLPADTVPDMYIPTHDELDHDLKLLTQQQEKLLAEMRLAAAQQNDNVDIDPEMEERIRALRLQSPGAEDLINDLKSKINTSNSRAINMKDKLRARKERHRSAKKVSDEELAGLNEDEKQELLATLQNQCEATRMKEEQALLMTLQSLEQDDHRREEERRLRDLLKDKSAEERDRLLAQYDAETLAMEQALDNQKASQQDKLLAKLAARKRMKEELAKEKAVNKELDRITQKQGEEERASRSGDDDSAEVISNISKHLNTASLTPEQEKLHEAQIDEQATLVTSQKEQERLMNQTLDTELAKSSRQVDDQMEEQKKLALDSHKAKFDREMLLHGKNLSKDEYERLMALHEQEARNLQRNMENEKARQKQALADRVAERRRKKQAQISEKSAAELAKQLAAQQQQRDALNQQIERKVAESTLKESVKDKDGEQVENMVYTVLRQRHIKEAVHLEEQLARELDAAKADTRATVAEERQQQREKLTASHEQELIDLVANAGTLKSSELAQKKEELKRRQQREIAEFDSLTPQMIATAERDTARHLQAKHTNSRLELKEKQLRELADAMKIYTPEEKLQEEYAERAKQAAEEAKRYREETLRKMNDNLKHMKDEAEKKEGERKRKLVNQMKQLEQDLEAERKRDEERERERQAERERIRRQQLEEREKREKADIDKMNISEDEKEKLLREHEENMKRFDSQLKDEQQRSSEALKAKLEARRNKKRATEIAQIEKNNQLQTEEDIKQEMDEKIAEERRAAERASSGDQPTLFGAPAAKTGAPGSANPAESGFAPFTPTGNAEQDWVNMLMASPLFKQINDLEAMMDKSAGGTGAAGSGPSKVQGADYSRAYLDIKDAQWSCSGDLVPVDLNDITPHQFVVYRFGVFVSRVLRQLINAPEVTLLLASNLPSNNYNNNAFRNSFFYEHARKILFIRRERMDSIGDFVVVILHCLAHISVDDLTDDANPMFLRQFYKSLRVVCQDMFFSRSHTKPTSSALIGGSPTNGRTALETAFKHTRSSDEKSNVVGELVDVKVEETMERDFSHDALSSRLRGYEKMTSNAKLRHLLGGQGGINNQSNFVAGRLAELKGEKPLETVKSPSNMKPKNETIRSQKDLLKAQLRELQSKGDNLNSELVQVMKSESELSEGVQKLTGTREEARITELQSQLQSTTQKKTDLLKRITHLESDIAKKERELSK</sequence>
<dbReference type="GO" id="GO:0008061">
    <property type="term" value="F:chitin binding"/>
    <property type="evidence" value="ECO:0007669"/>
    <property type="project" value="InterPro"/>
</dbReference>
<organism evidence="4 5">
    <name type="scientific">Owenia fusiformis</name>
    <name type="common">Polychaete worm</name>
    <dbReference type="NCBI Taxonomy" id="6347"/>
    <lineage>
        <taxon>Eukaryota</taxon>
        <taxon>Metazoa</taxon>
        <taxon>Spiralia</taxon>
        <taxon>Lophotrochozoa</taxon>
        <taxon>Annelida</taxon>
        <taxon>Polychaeta</taxon>
        <taxon>Sedentaria</taxon>
        <taxon>Canalipalpata</taxon>
        <taxon>Sabellida</taxon>
        <taxon>Oweniida</taxon>
        <taxon>Oweniidae</taxon>
        <taxon>Owenia</taxon>
    </lineage>
</organism>
<feature type="coiled-coil region" evidence="1">
    <location>
        <begin position="3177"/>
        <end position="3239"/>
    </location>
</feature>
<comment type="caution">
    <text evidence="4">The sequence shown here is derived from an EMBL/GenBank/DDBJ whole genome shotgun (WGS) entry which is preliminary data.</text>
</comment>
<evidence type="ECO:0000256" key="2">
    <source>
        <dbReference type="SAM" id="MobiDB-lite"/>
    </source>
</evidence>
<dbReference type="Gene3D" id="2.10.50.10">
    <property type="entry name" value="Tumor Necrosis Factor Receptor, subunit A, domain 2"/>
    <property type="match status" value="13"/>
</dbReference>
<feature type="compositionally biased region" description="Basic and acidic residues" evidence="2">
    <location>
        <begin position="4454"/>
        <end position="4472"/>
    </location>
</feature>
<feature type="region of interest" description="Disordered" evidence="2">
    <location>
        <begin position="4584"/>
        <end position="4615"/>
    </location>
</feature>
<feature type="region of interest" description="Disordered" evidence="2">
    <location>
        <begin position="4454"/>
        <end position="4475"/>
    </location>
</feature>
<keyword evidence="3" id="KW-0472">Membrane</keyword>
<feature type="region of interest" description="Disordered" evidence="2">
    <location>
        <begin position="4207"/>
        <end position="4226"/>
    </location>
</feature>
<accession>A0A8J1XSF8</accession>
<feature type="compositionally biased region" description="Basic and acidic residues" evidence="2">
    <location>
        <begin position="4862"/>
        <end position="4910"/>
    </location>
</feature>
<dbReference type="OrthoDB" id="6104470at2759"/>
<dbReference type="SMART" id="SM01411">
    <property type="entry name" value="Ephrin_rec_like"/>
    <property type="match status" value="38"/>
</dbReference>
<dbReference type="CDD" id="cd00185">
    <property type="entry name" value="TNFRSF"/>
    <property type="match status" value="1"/>
</dbReference>
<dbReference type="PANTHER" id="PTHR47236">
    <property type="entry name" value="GENE, 32742-RELATED-RELATED"/>
    <property type="match status" value="1"/>
</dbReference>
<feature type="region of interest" description="Disordered" evidence="2">
    <location>
        <begin position="4974"/>
        <end position="5010"/>
    </location>
</feature>
<feature type="coiled-coil region" evidence="1">
    <location>
        <begin position="5383"/>
        <end position="5417"/>
    </location>
</feature>
<dbReference type="PROSITE" id="PS50940">
    <property type="entry name" value="CHIT_BIND_II"/>
    <property type="match status" value="1"/>
</dbReference>
<name>A0A8J1XSF8_OWEFU</name>
<feature type="compositionally biased region" description="Basic and acidic residues" evidence="2">
    <location>
        <begin position="4974"/>
        <end position="4984"/>
    </location>
</feature>
<dbReference type="InterPro" id="IPR002557">
    <property type="entry name" value="Chitin-bd_dom"/>
</dbReference>
<protein>
    <submittedName>
        <fullName evidence="4">Uncharacterized protein</fullName>
    </submittedName>
</protein>
<evidence type="ECO:0000256" key="1">
    <source>
        <dbReference type="SAM" id="Coils"/>
    </source>
</evidence>
<evidence type="ECO:0000313" key="4">
    <source>
        <dbReference type="EMBL" id="CAH1789582.1"/>
    </source>
</evidence>
<feature type="compositionally biased region" description="Basic and acidic residues" evidence="2">
    <location>
        <begin position="4584"/>
        <end position="4594"/>
    </location>
</feature>
<feature type="transmembrane region" description="Helical" evidence="3">
    <location>
        <begin position="3007"/>
        <end position="3031"/>
    </location>
</feature>
<proteinExistence type="predicted"/>
<feature type="coiled-coil region" evidence="1">
    <location>
        <begin position="5329"/>
        <end position="5356"/>
    </location>
</feature>
<dbReference type="PANTHER" id="PTHR47236:SF5">
    <property type="entry name" value="GENE, 32742-RELATED"/>
    <property type="match status" value="1"/>
</dbReference>
<dbReference type="SUPFAM" id="SSF57184">
    <property type="entry name" value="Growth factor receptor domain"/>
    <property type="match status" value="10"/>
</dbReference>
<keyword evidence="3" id="KW-0812">Transmembrane</keyword>